<dbReference type="InterPro" id="IPR052603">
    <property type="entry name" value="EFCB6"/>
</dbReference>
<dbReference type="InterPro" id="IPR002048">
    <property type="entry name" value="EF_hand_dom"/>
</dbReference>
<feature type="compositionally biased region" description="Polar residues" evidence="1">
    <location>
        <begin position="981"/>
        <end position="1007"/>
    </location>
</feature>
<name>A0A836I0V3_9TRYP</name>
<evidence type="ECO:0000313" key="4">
    <source>
        <dbReference type="Proteomes" id="UP000674318"/>
    </source>
</evidence>
<feature type="compositionally biased region" description="Polar residues" evidence="1">
    <location>
        <begin position="770"/>
        <end position="793"/>
    </location>
</feature>
<protein>
    <recommendedName>
        <fullName evidence="2">EF-hand domain-containing protein</fullName>
    </recommendedName>
</protein>
<dbReference type="OrthoDB" id="273781at2759"/>
<feature type="compositionally biased region" description="Basic and acidic residues" evidence="1">
    <location>
        <begin position="93"/>
        <end position="107"/>
    </location>
</feature>
<feature type="compositionally biased region" description="Low complexity" evidence="1">
    <location>
        <begin position="359"/>
        <end position="370"/>
    </location>
</feature>
<feature type="compositionally biased region" description="Polar residues" evidence="1">
    <location>
        <begin position="647"/>
        <end position="657"/>
    </location>
</feature>
<dbReference type="EMBL" id="JAFJZO010000025">
    <property type="protein sequence ID" value="KAG5502829.1"/>
    <property type="molecule type" value="Genomic_DNA"/>
</dbReference>
<dbReference type="GeneID" id="94290657"/>
<dbReference type="Proteomes" id="UP000674318">
    <property type="component" value="Unassembled WGS sequence"/>
</dbReference>
<evidence type="ECO:0000313" key="3">
    <source>
        <dbReference type="EMBL" id="KAG5502829.1"/>
    </source>
</evidence>
<feature type="region of interest" description="Disordered" evidence="1">
    <location>
        <begin position="162"/>
        <end position="199"/>
    </location>
</feature>
<feature type="compositionally biased region" description="Low complexity" evidence="1">
    <location>
        <begin position="392"/>
        <end position="402"/>
    </location>
</feature>
<sequence>MSALSAGANLAAIQELKDLFCTADHAHTGLLSYSEFAYLILRSGGTQEQVDALIEQFAAPPRAKRMVCYAALLDQLYDSIEAIADARRLAKDSSAIHKSDPLRRASSLDRTPSMPPNDTSDHSPSPIPPGPARSAPPSWSARLRSIDGDGYTTSASLASRGASGVHLYDPRPAASSPPPLGRSVTHPGASGSGTTIRVSRASSTEACATYNINFKRPLRSQSSPCSSRFVESALRVAHATASLPPEQQRLHRASSWTDRRVSVSASRSKSHSDVHGAKSVPRYTTGTPHYPSDPTPLDTVHRRRESSIERMTRVAAEVSSHGRPQPHLGTEDGTGAGEKHEVERKRGSSSNRVLPDTPPSASSWSSPASSLHPATSNGAIRTAAPQVKRTNSSSFESRPSKSPLRSQDHIAHSTECGSIAAVPLLSLRDIFRRYLAPLSSRDGTVLLSEFWGALATRGVEVHPLELDAVAESLELRAAPVDVEHHDNSPHHHSLNTNSNGSSRTSASTVARMRSDLPHTRSLINALDPDRADASPATANRSTTVITGSADRVLNLVDFCVLVSRLRPVLIQRIRSASVWETTPSIGAAEVPQSRQPPHGSAPIDARGTPDADDGDSEGGASIADVTVSPMTSATAASATPKSIASSLSPTPNASAHQCLQRRRPWDAAIARSAAALTSSSAAAPPPPPTARQLSKDRQFFVEYARCAPRRDRGRQAKCDGRRACGGYAPPTAASQQRRRGLRTTPSVRTAVPHRPKVPVRHSGVRDSDHQQPPNSAACSPSITPSGGSWSPNSPDERQTPKRPQLHRGHVGRAELGAGVALRHHGGTFTPSPTAAVPRLSPASTSLSSPELKDHREPSASRLAPRVLETLQYTALALLRRCAEIDCQRTGRIPPSAWLRVLQDASPALTHTEQLRVHEWIQTRGHGSADGDDYRAIVEDMLTEANLDSLSPASGVKRTGVWRDKKAASPSPHHARAATRQHIPQEQGSASRTSVSPKLTTTDASSAFSHRAATPRAAVPRGPRSGVPASAQVDTPVRAKALDKDAERQLAHELRTACGGDTEALLEYFRAFDKRDTGFVNEHVWRASLEELFRRTEERDAPAWVVSECMRLSRLPLETSLVPSSSSQLGSRSPASSSLSAARAFSSRVSPAMRRTLCSYRYVLERLGLLAMG</sequence>
<feature type="region of interest" description="Disordered" evidence="1">
    <location>
        <begin position="642"/>
        <end position="661"/>
    </location>
</feature>
<feature type="compositionally biased region" description="Polar residues" evidence="1">
    <location>
        <begin position="494"/>
        <end position="507"/>
    </location>
</feature>
<gene>
    <name evidence="3" type="ORF">JKF63_04597</name>
</gene>
<evidence type="ECO:0000256" key="1">
    <source>
        <dbReference type="SAM" id="MobiDB-lite"/>
    </source>
</evidence>
<feature type="compositionally biased region" description="Low complexity" evidence="1">
    <location>
        <begin position="132"/>
        <end position="143"/>
    </location>
</feature>
<dbReference type="RefSeq" id="XP_067756601.1">
    <property type="nucleotide sequence ID" value="XM_067900580.1"/>
</dbReference>
<dbReference type="PROSITE" id="PS50222">
    <property type="entry name" value="EF_HAND_2"/>
    <property type="match status" value="1"/>
</dbReference>
<organism evidence="3 4">
    <name type="scientific">Porcisia hertigi</name>
    <dbReference type="NCBI Taxonomy" id="2761500"/>
    <lineage>
        <taxon>Eukaryota</taxon>
        <taxon>Discoba</taxon>
        <taxon>Euglenozoa</taxon>
        <taxon>Kinetoplastea</taxon>
        <taxon>Metakinetoplastina</taxon>
        <taxon>Trypanosomatida</taxon>
        <taxon>Trypanosomatidae</taxon>
        <taxon>Leishmaniinae</taxon>
        <taxon>Porcisia</taxon>
    </lineage>
</organism>
<dbReference type="GO" id="GO:0005509">
    <property type="term" value="F:calcium ion binding"/>
    <property type="evidence" value="ECO:0007669"/>
    <property type="project" value="InterPro"/>
</dbReference>
<comment type="caution">
    <text evidence="3">The sequence shown here is derived from an EMBL/GenBank/DDBJ whole genome shotgun (WGS) entry which is preliminary data.</text>
</comment>
<dbReference type="KEGG" id="phet:94290657"/>
<reference evidence="3 4" key="1">
    <citation type="submission" date="2021-02" db="EMBL/GenBank/DDBJ databases">
        <title>Porcisia hertigi Genome sequencing and assembly.</title>
        <authorList>
            <person name="Almutairi H."/>
            <person name="Gatherer D."/>
        </authorList>
    </citation>
    <scope>NUCLEOTIDE SEQUENCE [LARGE SCALE GENOMIC DNA]</scope>
    <source>
        <strain evidence="3 4">C119</strain>
    </source>
</reference>
<proteinExistence type="predicted"/>
<dbReference type="PANTHER" id="PTHR20875:SF0">
    <property type="entry name" value="GH12158P"/>
    <property type="match status" value="1"/>
</dbReference>
<keyword evidence="4" id="KW-1185">Reference proteome</keyword>
<accession>A0A836I0V3</accession>
<feature type="region of interest" description="Disordered" evidence="1">
    <location>
        <begin position="93"/>
        <end position="146"/>
    </location>
</feature>
<dbReference type="InterPro" id="IPR011992">
    <property type="entry name" value="EF-hand-dom_pair"/>
</dbReference>
<feature type="compositionally biased region" description="Basic and acidic residues" evidence="1">
    <location>
        <begin position="710"/>
        <end position="722"/>
    </location>
</feature>
<feature type="region of interest" description="Disordered" evidence="1">
    <location>
        <begin position="949"/>
        <end position="1034"/>
    </location>
</feature>
<feature type="domain" description="EF-hand" evidence="2">
    <location>
        <begin position="11"/>
        <end position="46"/>
    </location>
</feature>
<feature type="compositionally biased region" description="Basic and acidic residues" evidence="1">
    <location>
        <begin position="337"/>
        <end position="346"/>
    </location>
</feature>
<dbReference type="SUPFAM" id="SSF47473">
    <property type="entry name" value="EF-hand"/>
    <property type="match status" value="1"/>
</dbReference>
<evidence type="ECO:0000259" key="2">
    <source>
        <dbReference type="PROSITE" id="PS50222"/>
    </source>
</evidence>
<feature type="region of interest" description="Disordered" evidence="1">
    <location>
        <begin position="710"/>
        <end position="807"/>
    </location>
</feature>
<feature type="region of interest" description="Disordered" evidence="1">
    <location>
        <begin position="483"/>
        <end position="507"/>
    </location>
</feature>
<feature type="region of interest" description="Disordered" evidence="1">
    <location>
        <begin position="586"/>
        <end position="622"/>
    </location>
</feature>
<dbReference type="AlphaFoldDB" id="A0A836I0V3"/>
<feature type="region of interest" description="Disordered" evidence="1">
    <location>
        <begin position="822"/>
        <end position="862"/>
    </location>
</feature>
<feature type="region of interest" description="Disordered" evidence="1">
    <location>
        <begin position="242"/>
        <end position="409"/>
    </location>
</feature>
<feature type="region of interest" description="Disordered" evidence="1">
    <location>
        <begin position="676"/>
        <end position="696"/>
    </location>
</feature>
<dbReference type="PANTHER" id="PTHR20875">
    <property type="entry name" value="EF-HAND CALCIUM-BINDING DOMAIN-CONTAINING PROTEIN 6-RELATED"/>
    <property type="match status" value="1"/>
</dbReference>